<feature type="compositionally biased region" description="Polar residues" evidence="1">
    <location>
        <begin position="174"/>
        <end position="190"/>
    </location>
</feature>
<evidence type="ECO:0000313" key="3">
    <source>
        <dbReference type="Proteomes" id="UP000039865"/>
    </source>
</evidence>
<dbReference type="AlphaFoldDB" id="A0A078AHQ3"/>
<feature type="compositionally biased region" description="Polar residues" evidence="1">
    <location>
        <begin position="198"/>
        <end position="207"/>
    </location>
</feature>
<accession>A0A078AHQ3</accession>
<feature type="region of interest" description="Disordered" evidence="1">
    <location>
        <begin position="81"/>
        <end position="224"/>
    </location>
</feature>
<feature type="compositionally biased region" description="Low complexity" evidence="1">
    <location>
        <begin position="120"/>
        <end position="138"/>
    </location>
</feature>
<organism evidence="2 3">
    <name type="scientific">Stylonychia lemnae</name>
    <name type="common">Ciliate</name>
    <dbReference type="NCBI Taxonomy" id="5949"/>
    <lineage>
        <taxon>Eukaryota</taxon>
        <taxon>Sar</taxon>
        <taxon>Alveolata</taxon>
        <taxon>Ciliophora</taxon>
        <taxon>Intramacronucleata</taxon>
        <taxon>Spirotrichea</taxon>
        <taxon>Stichotrichia</taxon>
        <taxon>Sporadotrichida</taxon>
        <taxon>Oxytrichidae</taxon>
        <taxon>Stylonychinae</taxon>
        <taxon>Stylonychia</taxon>
    </lineage>
</organism>
<feature type="compositionally biased region" description="Polar residues" evidence="1">
    <location>
        <begin position="139"/>
        <end position="149"/>
    </location>
</feature>
<sequence length="238" mass="27266">MLYSFNNYKIKHINGNNNGKPPQVPNAKNNAKSQIDDARSLYSSQPRLIDQKLADIKHRERMKSVKKKKKVVQIEEFGSMFQSQSQQDITSSTSDSYRNKQCATTGVKSQVQIEVEESESSQNSNKSDRQVNQQQQSQLRHTNTSSSKQRLPVVVEENTEEDEQLESKKRPLSQKFNSSGKKSNYDQSLISAHVSDATRPSYNSSHNQSEKTSGKQTRFNDHEEQMIMNKITRMGKNY</sequence>
<keyword evidence="3" id="KW-1185">Reference proteome</keyword>
<protein>
    <submittedName>
        <fullName evidence="2">Uncharacterized protein</fullName>
    </submittedName>
</protein>
<reference evidence="2 3" key="1">
    <citation type="submission" date="2014-06" db="EMBL/GenBank/DDBJ databases">
        <authorList>
            <person name="Swart Estienne"/>
        </authorList>
    </citation>
    <scope>NUCLEOTIDE SEQUENCE [LARGE SCALE GENOMIC DNA]</scope>
    <source>
        <strain evidence="2 3">130c</strain>
    </source>
</reference>
<feature type="compositionally biased region" description="Low complexity" evidence="1">
    <location>
        <begin position="82"/>
        <end position="96"/>
    </location>
</feature>
<name>A0A078AHQ3_STYLE</name>
<evidence type="ECO:0000313" key="2">
    <source>
        <dbReference type="EMBL" id="CDW81386.1"/>
    </source>
</evidence>
<evidence type="ECO:0000256" key="1">
    <source>
        <dbReference type="SAM" id="MobiDB-lite"/>
    </source>
</evidence>
<feature type="region of interest" description="Disordered" evidence="1">
    <location>
        <begin position="12"/>
        <end position="32"/>
    </location>
</feature>
<proteinExistence type="predicted"/>
<dbReference type="Proteomes" id="UP000039865">
    <property type="component" value="Unassembled WGS sequence"/>
</dbReference>
<feature type="compositionally biased region" description="Basic and acidic residues" evidence="1">
    <location>
        <begin position="208"/>
        <end position="224"/>
    </location>
</feature>
<dbReference type="EMBL" id="CCKQ01009880">
    <property type="protein sequence ID" value="CDW81386.1"/>
    <property type="molecule type" value="Genomic_DNA"/>
</dbReference>
<gene>
    <name evidence="2" type="primary">Contig8811.g9412</name>
    <name evidence="2" type="ORF">STYLEM_10402</name>
</gene>
<dbReference type="InParanoid" id="A0A078AHQ3"/>